<dbReference type="KEGG" id="yrh:AABB31_12665"/>
<dbReference type="EMBL" id="CP151767">
    <property type="protein sequence ID" value="WZU65945.1"/>
    <property type="molecule type" value="Genomic_DNA"/>
</dbReference>
<reference evidence="2" key="1">
    <citation type="submission" date="2024-04" db="EMBL/GenBank/DDBJ databases">
        <title>Phylogenomic analyses of a clade within the roseobacter group suggest taxonomic reassignments of species of the genera Aestuariivita, Citreicella, Loktanella, Nautella, Pelagibaca, Ruegeria, Thalassobius, Thiobacimonas and Tropicibacter, and the proposal o.</title>
        <authorList>
            <person name="Jeon C.O."/>
        </authorList>
    </citation>
    <scope>NUCLEOTIDE SEQUENCE [LARGE SCALE GENOMIC DNA]</scope>
    <source>
        <strain evidence="2">SS1-5</strain>
    </source>
</reference>
<dbReference type="AlphaFoldDB" id="A0AAN0M6R7"/>
<protein>
    <submittedName>
        <fullName evidence="1">Uncharacterized protein</fullName>
    </submittedName>
</protein>
<gene>
    <name evidence="1" type="ORF">AABB31_12665</name>
</gene>
<name>A0AAN0M6R7_9RHOB</name>
<accession>A0AAN0M6R7</accession>
<proteinExistence type="predicted"/>
<keyword evidence="2" id="KW-1185">Reference proteome</keyword>
<dbReference type="Proteomes" id="UP001470809">
    <property type="component" value="Chromosome"/>
</dbReference>
<evidence type="ECO:0000313" key="1">
    <source>
        <dbReference type="EMBL" id="WZU65945.1"/>
    </source>
</evidence>
<reference evidence="1 2" key="2">
    <citation type="submission" date="2024-08" db="EMBL/GenBank/DDBJ databases">
        <title>Phylogenomic analyses of a clade within the roseobacter group suggest taxonomic reassignments of species of the genera Aestuariivita, Citreicella, Loktanella, Nautella, Pelagibaca, Ruegeria, Thalassobius, Thiobacimonas and Tropicibacter, and the proposal o.</title>
        <authorList>
            <person name="Jeon C.O."/>
        </authorList>
    </citation>
    <scope>NUCLEOTIDE SEQUENCE [LARGE SCALE GENOMIC DNA]</scope>
    <source>
        <strain evidence="1 2">SS1-5</strain>
    </source>
</reference>
<dbReference type="RefSeq" id="WP_342075276.1">
    <property type="nucleotide sequence ID" value="NZ_CP151767.2"/>
</dbReference>
<sequence>MHRIFLVLALSAYGNASFSLTLADCTRTTHISHGGQADDVDLGEGRVMWRDWWSQEGTATGFALVECGSGAVLRFRTQEENMSVERPAFDRTDDALDVLDRHQSGARVFATFERIAADLKFIARDIEQVTLTDETCACAAAYPALRGDKTEFALAG</sequence>
<evidence type="ECO:0000313" key="2">
    <source>
        <dbReference type="Proteomes" id="UP001470809"/>
    </source>
</evidence>
<organism evidence="1 2">
    <name type="scientific">Yoonia rhodophyticola</name>
    <dbReference type="NCBI Taxonomy" id="3137370"/>
    <lineage>
        <taxon>Bacteria</taxon>
        <taxon>Pseudomonadati</taxon>
        <taxon>Pseudomonadota</taxon>
        <taxon>Alphaproteobacteria</taxon>
        <taxon>Rhodobacterales</taxon>
        <taxon>Paracoccaceae</taxon>
        <taxon>Yoonia</taxon>
    </lineage>
</organism>